<feature type="transmembrane region" description="Helical" evidence="8">
    <location>
        <begin position="425"/>
        <end position="442"/>
    </location>
</feature>
<feature type="transmembrane region" description="Helical" evidence="8">
    <location>
        <begin position="608"/>
        <end position="633"/>
    </location>
</feature>
<evidence type="ECO:0000256" key="1">
    <source>
        <dbReference type="ARBA" id="ARBA00004141"/>
    </source>
</evidence>
<feature type="transmembrane region" description="Helical" evidence="8">
    <location>
        <begin position="126"/>
        <end position="144"/>
    </location>
</feature>
<dbReference type="GO" id="GO:0016020">
    <property type="term" value="C:membrane"/>
    <property type="evidence" value="ECO:0007669"/>
    <property type="project" value="UniProtKB-SubCell"/>
</dbReference>
<dbReference type="EMBL" id="LEKV01001886">
    <property type="protein sequence ID" value="KVI05143.1"/>
    <property type="molecule type" value="Genomic_DNA"/>
</dbReference>
<reference evidence="10 11" key="1">
    <citation type="journal article" date="2016" name="Sci. Rep.">
        <title>The genome sequence of the outbreeding globe artichoke constructed de novo incorporating a phase-aware low-pass sequencing strategy of F1 progeny.</title>
        <authorList>
            <person name="Scaglione D."/>
            <person name="Reyes-Chin-Wo S."/>
            <person name="Acquadro A."/>
            <person name="Froenicke L."/>
            <person name="Portis E."/>
            <person name="Beitel C."/>
            <person name="Tirone M."/>
            <person name="Mauro R."/>
            <person name="Lo Monaco A."/>
            <person name="Mauromicale G."/>
            <person name="Faccioli P."/>
            <person name="Cattivelli L."/>
            <person name="Rieseberg L."/>
            <person name="Michelmore R."/>
            <person name="Lanteri S."/>
        </authorList>
    </citation>
    <scope>NUCLEOTIDE SEQUENCE [LARGE SCALE GENOMIC DNA]</scope>
    <source>
        <strain evidence="10">2C</strain>
    </source>
</reference>
<dbReference type="Pfam" id="PF00083">
    <property type="entry name" value="Sugar_tr"/>
    <property type="match status" value="3"/>
</dbReference>
<accession>A0A118K2Z9</accession>
<dbReference type="PROSITE" id="PS50850">
    <property type="entry name" value="MFS"/>
    <property type="match status" value="1"/>
</dbReference>
<sequence>MGLKVLSALDAAKTQYYHFKAIIIAGMGLFTDSYDLFCIPPIMTLIGRIYYPKFDDDVPPAKWFEVPAVIASTMFGVALMGAVIGQLIFGWLGDRVGRRRVYGISLVLMVLGSTGCGFSLTTLTPLVFVSLGFFRFLLGMGIGGDYPLSATIMSEFANRRTRGAFIAGVFSMQGFGILLSSLVTMTVCTVFKAVDKNLPTPSMELQASKTFAQVQPVSDLAWRLILMIGAIPASMTYYWRMKMPETARPINPTFCNNHIQRRPFCRKLRFFPTANSLCFFGCCFHRFTALVEKNTLQAAKDMEKVMNVSLSQIREDIDTMNTSSTRAAFSNTYGFFSREFLRRHGRDLVAASTNWFLLDIVFYSLNLFQDHAFKPHMKEKNAMNLYDDALQVAKFQAIVAASATIPGYFATVYLIDYVGRVKIQAMGFLFMAISLFTIAGVYKGDGGSDGTVGYMILYGLTFFFSNFGPNTTTFIVPAELFPARFRATCHGISGAVGKLGAITGTVGFLWASRDHPNGVWVSHTLTAMGGVCVLGFLVTYFFTRETMGRSLEENENVDELTGPRLLSVLARVGNRRGLPVIGHDYVGRSPTPTPLFSREFFRRHGRDLIAASFNWFLVDIVFYSLNLFQYHAFIHHMTPKSHMNLYNDALQVAKFQATVAACATIPGYFVAVYMINYVGRVRIQATGFFFLAVSLFTIAKVNTGDWGSNPSIGFTILYGLPFFFSNFGPNTTTFIVPAELFPARFRATCHGISGAVGKVGAIIGSVGFLWVYHEPPHGIGMSHTLMAMGGVCVFGFLVTYFFTRETMGGLWRRMRMLTSSQVFISFDFGPTSCGSIRPNKHLCTNVYISL</sequence>
<comment type="catalytic activity">
    <reaction evidence="7">
        <text>phosphate(in) + H(+)(in) = phosphate(out) + H(+)(out)</text>
        <dbReference type="Rhea" id="RHEA:29939"/>
        <dbReference type="ChEBI" id="CHEBI:15378"/>
        <dbReference type="ChEBI" id="CHEBI:43474"/>
    </reaction>
    <physiologicalReaction direction="right-to-left" evidence="7">
        <dbReference type="Rhea" id="RHEA:29941"/>
    </physiologicalReaction>
</comment>
<evidence type="ECO:0000313" key="11">
    <source>
        <dbReference type="Proteomes" id="UP000243975"/>
    </source>
</evidence>
<dbReference type="CDD" id="cd17364">
    <property type="entry name" value="MFS_PhT"/>
    <property type="match status" value="1"/>
</dbReference>
<keyword evidence="2" id="KW-0813">Transport</keyword>
<dbReference type="Gramene" id="KVI05143">
    <property type="protein sequence ID" value="KVI05143"/>
    <property type="gene ID" value="Ccrd_016502"/>
</dbReference>
<evidence type="ECO:0000256" key="6">
    <source>
        <dbReference type="ARBA" id="ARBA00044504"/>
    </source>
</evidence>
<dbReference type="SUPFAM" id="SSF103473">
    <property type="entry name" value="MFS general substrate transporter"/>
    <property type="match status" value="2"/>
</dbReference>
<evidence type="ECO:0000256" key="3">
    <source>
        <dbReference type="ARBA" id="ARBA00022692"/>
    </source>
</evidence>
<keyword evidence="4 8" id="KW-1133">Transmembrane helix</keyword>
<feature type="domain" description="Major facilitator superfamily (MFS) profile" evidence="9">
    <location>
        <begin position="21"/>
        <end position="547"/>
    </location>
</feature>
<dbReference type="InterPro" id="IPR005828">
    <property type="entry name" value="MFS_sugar_transport-like"/>
</dbReference>
<dbReference type="PANTHER" id="PTHR24064">
    <property type="entry name" value="SOLUTE CARRIER FAMILY 22 MEMBER"/>
    <property type="match status" value="1"/>
</dbReference>
<feature type="transmembrane region" description="Helical" evidence="8">
    <location>
        <begin position="220"/>
        <end position="239"/>
    </location>
</feature>
<evidence type="ECO:0000256" key="8">
    <source>
        <dbReference type="SAM" id="Phobius"/>
    </source>
</evidence>
<feature type="transmembrane region" description="Helical" evidence="8">
    <location>
        <begin position="66"/>
        <end position="89"/>
    </location>
</feature>
<evidence type="ECO:0000313" key="10">
    <source>
        <dbReference type="EMBL" id="KVI05143.1"/>
    </source>
</evidence>
<dbReference type="PROSITE" id="PS00217">
    <property type="entry name" value="SUGAR_TRANSPORT_2"/>
    <property type="match status" value="1"/>
</dbReference>
<gene>
    <name evidence="10" type="ORF">Ccrd_016502</name>
</gene>
<feature type="transmembrane region" description="Helical" evidence="8">
    <location>
        <begin position="523"/>
        <end position="542"/>
    </location>
</feature>
<feature type="transmembrane region" description="Helical" evidence="8">
    <location>
        <begin position="21"/>
        <end position="46"/>
    </location>
</feature>
<organism evidence="10 11">
    <name type="scientific">Cynara cardunculus var. scolymus</name>
    <name type="common">Globe artichoke</name>
    <name type="synonym">Cynara scolymus</name>
    <dbReference type="NCBI Taxonomy" id="59895"/>
    <lineage>
        <taxon>Eukaryota</taxon>
        <taxon>Viridiplantae</taxon>
        <taxon>Streptophyta</taxon>
        <taxon>Embryophyta</taxon>
        <taxon>Tracheophyta</taxon>
        <taxon>Spermatophyta</taxon>
        <taxon>Magnoliopsida</taxon>
        <taxon>eudicotyledons</taxon>
        <taxon>Gunneridae</taxon>
        <taxon>Pentapetalae</taxon>
        <taxon>asterids</taxon>
        <taxon>campanulids</taxon>
        <taxon>Asterales</taxon>
        <taxon>Asteraceae</taxon>
        <taxon>Carduoideae</taxon>
        <taxon>Cardueae</taxon>
        <taxon>Carduinae</taxon>
        <taxon>Cynara</taxon>
    </lineage>
</organism>
<comment type="similarity">
    <text evidence="6">Belongs to the major facilitator superfamily. Phosphate:H(+) symporter (TC 2.A.1.9) family.</text>
</comment>
<feature type="transmembrane region" description="Helical" evidence="8">
    <location>
        <begin position="101"/>
        <end position="120"/>
    </location>
</feature>
<comment type="caution">
    <text evidence="10">The sequence shown here is derived from an EMBL/GenBank/DDBJ whole genome shotgun (WGS) entry which is preliminary data.</text>
</comment>
<feature type="transmembrane region" description="Helical" evidence="8">
    <location>
        <begin position="348"/>
        <end position="368"/>
    </location>
</feature>
<feature type="transmembrane region" description="Helical" evidence="8">
    <location>
        <begin position="165"/>
        <end position="194"/>
    </location>
</feature>
<dbReference type="Proteomes" id="UP000243975">
    <property type="component" value="Unassembled WGS sequence"/>
</dbReference>
<evidence type="ECO:0000256" key="7">
    <source>
        <dbReference type="ARBA" id="ARBA00049011"/>
    </source>
</evidence>
<feature type="transmembrane region" description="Helical" evidence="8">
    <location>
        <begin position="681"/>
        <end position="699"/>
    </location>
</feature>
<evidence type="ECO:0000256" key="4">
    <source>
        <dbReference type="ARBA" id="ARBA00022989"/>
    </source>
</evidence>
<dbReference type="AlphaFoldDB" id="A0A118K2Z9"/>
<dbReference type="InterPro" id="IPR005829">
    <property type="entry name" value="Sugar_transporter_CS"/>
</dbReference>
<dbReference type="GO" id="GO:0022857">
    <property type="term" value="F:transmembrane transporter activity"/>
    <property type="evidence" value="ECO:0007669"/>
    <property type="project" value="InterPro"/>
</dbReference>
<dbReference type="STRING" id="59895.A0A118K2Z9"/>
<dbReference type="Gene3D" id="1.20.1250.20">
    <property type="entry name" value="MFS general substrate transporter like domains"/>
    <property type="match status" value="3"/>
</dbReference>
<keyword evidence="11" id="KW-1185">Reference proteome</keyword>
<feature type="transmembrane region" description="Helical" evidence="8">
    <location>
        <begin position="653"/>
        <end position="674"/>
    </location>
</feature>
<feature type="transmembrane region" description="Helical" evidence="8">
    <location>
        <begin position="711"/>
        <end position="728"/>
    </location>
</feature>
<dbReference type="InterPro" id="IPR036259">
    <property type="entry name" value="MFS_trans_sf"/>
</dbReference>
<protein>
    <submittedName>
        <fullName evidence="10">General substrate transporter</fullName>
    </submittedName>
</protein>
<comment type="subcellular location">
    <subcellularLocation>
        <location evidence="1">Membrane</location>
        <topology evidence="1">Multi-pass membrane protein</topology>
    </subcellularLocation>
</comment>
<evidence type="ECO:0000256" key="5">
    <source>
        <dbReference type="ARBA" id="ARBA00023136"/>
    </source>
</evidence>
<feature type="transmembrane region" description="Helical" evidence="8">
    <location>
        <begin position="488"/>
        <end position="511"/>
    </location>
</feature>
<feature type="transmembrane region" description="Helical" evidence="8">
    <location>
        <begin position="395"/>
        <end position="418"/>
    </location>
</feature>
<dbReference type="InterPro" id="IPR020846">
    <property type="entry name" value="MFS_dom"/>
</dbReference>
<keyword evidence="5 8" id="KW-0472">Membrane</keyword>
<feature type="transmembrane region" description="Helical" evidence="8">
    <location>
        <begin position="749"/>
        <end position="772"/>
    </location>
</feature>
<proteinExistence type="inferred from homology"/>
<evidence type="ECO:0000259" key="9">
    <source>
        <dbReference type="PROSITE" id="PS50850"/>
    </source>
</evidence>
<feature type="transmembrane region" description="Helical" evidence="8">
    <location>
        <begin position="454"/>
        <end position="476"/>
    </location>
</feature>
<name>A0A118K2Z9_CYNCS</name>
<feature type="transmembrane region" description="Helical" evidence="8">
    <location>
        <begin position="784"/>
        <end position="803"/>
    </location>
</feature>
<keyword evidence="3 8" id="KW-0812">Transmembrane</keyword>
<evidence type="ECO:0000256" key="2">
    <source>
        <dbReference type="ARBA" id="ARBA00022448"/>
    </source>
</evidence>